<proteinExistence type="predicted"/>
<dbReference type="AlphaFoldDB" id="A0A7R9AC52"/>
<gene>
    <name evidence="1" type="ORF">DSTB1V02_LOCUS11206</name>
</gene>
<evidence type="ECO:0000313" key="2">
    <source>
        <dbReference type="Proteomes" id="UP000677054"/>
    </source>
</evidence>
<sequence length="171" mass="18968">MCEEAGGTMPLEPSCVSKVALKMPGNSRCVDNGIVQLLQRATQFVPKDDEGTGSLPRGTHLPPELTSLFGQLSDGDARVLLLNAIPACIEPTEGQETFPLNERQHEVHGEDCEIYEETKNEEEGLSEVAQRVAFLSRPKKQTFLERLLCLARSLCIWRTAVSRGKLFEKNK</sequence>
<keyword evidence="2" id="KW-1185">Reference proteome</keyword>
<dbReference type="EMBL" id="CAJPEV010003552">
    <property type="protein sequence ID" value="CAG0899998.1"/>
    <property type="molecule type" value="Genomic_DNA"/>
</dbReference>
<name>A0A7R9AC52_9CRUS</name>
<organism evidence="1">
    <name type="scientific">Darwinula stevensoni</name>
    <dbReference type="NCBI Taxonomy" id="69355"/>
    <lineage>
        <taxon>Eukaryota</taxon>
        <taxon>Metazoa</taxon>
        <taxon>Ecdysozoa</taxon>
        <taxon>Arthropoda</taxon>
        <taxon>Crustacea</taxon>
        <taxon>Oligostraca</taxon>
        <taxon>Ostracoda</taxon>
        <taxon>Podocopa</taxon>
        <taxon>Podocopida</taxon>
        <taxon>Darwinulocopina</taxon>
        <taxon>Darwinuloidea</taxon>
        <taxon>Darwinulidae</taxon>
        <taxon>Darwinula</taxon>
    </lineage>
</organism>
<dbReference type="Proteomes" id="UP000677054">
    <property type="component" value="Unassembled WGS sequence"/>
</dbReference>
<evidence type="ECO:0000313" key="1">
    <source>
        <dbReference type="EMBL" id="CAD7251439.1"/>
    </source>
</evidence>
<accession>A0A7R9AC52</accession>
<dbReference type="EMBL" id="LR903069">
    <property type="protein sequence ID" value="CAD7251439.1"/>
    <property type="molecule type" value="Genomic_DNA"/>
</dbReference>
<reference evidence="1" key="1">
    <citation type="submission" date="2020-11" db="EMBL/GenBank/DDBJ databases">
        <authorList>
            <person name="Tran Van P."/>
        </authorList>
    </citation>
    <scope>NUCLEOTIDE SEQUENCE</scope>
</reference>
<protein>
    <submittedName>
        <fullName evidence="1">Uncharacterized protein</fullName>
    </submittedName>
</protein>